<protein>
    <submittedName>
        <fullName evidence="1">Polyketide cyclase</fullName>
    </submittedName>
</protein>
<name>A0A402CTD6_9BACT</name>
<dbReference type="EMBL" id="AP025739">
    <property type="protein sequence ID" value="BDI30774.1"/>
    <property type="molecule type" value="Genomic_DNA"/>
</dbReference>
<reference evidence="1 2" key="1">
    <citation type="journal article" date="2019" name="Int. J. Syst. Evol. Microbiol.">
        <title>Capsulimonas corticalis gen. nov., sp. nov., an aerobic capsulated bacterium, of a novel bacterial order, Capsulimonadales ord. nov., of the class Armatimonadia of the phylum Armatimonadetes.</title>
        <authorList>
            <person name="Li J."/>
            <person name="Kudo C."/>
            <person name="Tonouchi A."/>
        </authorList>
    </citation>
    <scope>NUCLEOTIDE SEQUENCE [LARGE SCALE GENOMIC DNA]</scope>
    <source>
        <strain evidence="1 2">AX-7</strain>
    </source>
</reference>
<dbReference type="PANTHER" id="PTHR34003:SF2">
    <property type="entry name" value="SNOAL-LIKE DOMAIN-CONTAINING PROTEIN"/>
    <property type="match status" value="1"/>
</dbReference>
<dbReference type="AlphaFoldDB" id="A0A402CTD6"/>
<dbReference type="InterPro" id="IPR032710">
    <property type="entry name" value="NTF2-like_dom_sf"/>
</dbReference>
<dbReference type="Proteomes" id="UP000287394">
    <property type="component" value="Chromosome"/>
</dbReference>
<keyword evidence="2" id="KW-1185">Reference proteome</keyword>
<evidence type="ECO:0000313" key="2">
    <source>
        <dbReference type="Proteomes" id="UP000287394"/>
    </source>
</evidence>
<proteinExistence type="predicted"/>
<dbReference type="Gene3D" id="3.10.450.50">
    <property type="match status" value="1"/>
</dbReference>
<dbReference type="PANTHER" id="PTHR34003">
    <property type="entry name" value="BLL2395 PROTEIN"/>
    <property type="match status" value="1"/>
</dbReference>
<dbReference type="SUPFAM" id="SSF54427">
    <property type="entry name" value="NTF2-like"/>
    <property type="match status" value="1"/>
</dbReference>
<dbReference type="RefSeq" id="WP_119320632.1">
    <property type="nucleotide sequence ID" value="NZ_AP025739.1"/>
</dbReference>
<organism evidence="1 2">
    <name type="scientific">Capsulimonas corticalis</name>
    <dbReference type="NCBI Taxonomy" id="2219043"/>
    <lineage>
        <taxon>Bacteria</taxon>
        <taxon>Bacillati</taxon>
        <taxon>Armatimonadota</taxon>
        <taxon>Armatimonadia</taxon>
        <taxon>Capsulimonadales</taxon>
        <taxon>Capsulimonadaceae</taxon>
        <taxon>Capsulimonas</taxon>
    </lineage>
</organism>
<dbReference type="OrthoDB" id="9803684at2"/>
<gene>
    <name evidence="1" type="ORF">CCAX7_28250</name>
</gene>
<accession>A0A402CTD6</accession>
<sequence length="120" mass="13916">MPSRERVTELIRYVGEQRFVEALKEFYHEDAVLQENNAPPRVGLAATLAFEAAFLETVAEWRESRAESFVVDGDRVAIHWVFDRTSKTGERGSREEIAYQQWDGDHIIHERFFYDPAPSA</sequence>
<dbReference type="Pfam" id="PF12680">
    <property type="entry name" value="SnoaL_2"/>
    <property type="match status" value="1"/>
</dbReference>
<dbReference type="InterPro" id="IPR037401">
    <property type="entry name" value="SnoaL-like"/>
</dbReference>
<dbReference type="KEGG" id="ccot:CCAX7_28250"/>
<evidence type="ECO:0000313" key="1">
    <source>
        <dbReference type="EMBL" id="BDI30774.1"/>
    </source>
</evidence>